<name>A0A7J9L255_GOSSC</name>
<evidence type="ECO:0000313" key="1">
    <source>
        <dbReference type="EMBL" id="MBA0852842.1"/>
    </source>
</evidence>
<comment type="caution">
    <text evidence="1">The sequence shown here is derived from an EMBL/GenBank/DDBJ whole genome shotgun (WGS) entry which is preliminary data.</text>
</comment>
<sequence length="62" mass="7310">MNYRGMRTPNVQQITAQEDSSYKRNAGAGHLSAWKKQADFHLRRREPELWSYSHCTWKADEA</sequence>
<keyword evidence="2" id="KW-1185">Reference proteome</keyword>
<accession>A0A7J9L255</accession>
<dbReference type="Proteomes" id="UP000593576">
    <property type="component" value="Unassembled WGS sequence"/>
</dbReference>
<reference evidence="1 2" key="1">
    <citation type="journal article" date="2019" name="Genome Biol. Evol.">
        <title>Insights into the evolution of the New World diploid cottons (Gossypium, subgenus Houzingenia) based on genome sequencing.</title>
        <authorList>
            <person name="Grover C.E."/>
            <person name="Arick M.A. 2nd"/>
            <person name="Thrash A."/>
            <person name="Conover J.L."/>
            <person name="Sanders W.S."/>
            <person name="Peterson D.G."/>
            <person name="Frelichowski J.E."/>
            <person name="Scheffler J.A."/>
            <person name="Scheffler B.E."/>
            <person name="Wendel J.F."/>
        </authorList>
    </citation>
    <scope>NUCLEOTIDE SEQUENCE [LARGE SCALE GENOMIC DNA]</scope>
    <source>
        <strain evidence="1">1</strain>
        <tissue evidence="1">Leaf</tissue>
    </source>
</reference>
<evidence type="ECO:0000313" key="2">
    <source>
        <dbReference type="Proteomes" id="UP000593576"/>
    </source>
</evidence>
<dbReference type="EMBL" id="JABFAF010000004">
    <property type="protein sequence ID" value="MBA0852842.1"/>
    <property type="molecule type" value="Genomic_DNA"/>
</dbReference>
<proteinExistence type="predicted"/>
<organism evidence="1 2">
    <name type="scientific">Gossypium schwendimanii</name>
    <name type="common">Cotton</name>
    <dbReference type="NCBI Taxonomy" id="34291"/>
    <lineage>
        <taxon>Eukaryota</taxon>
        <taxon>Viridiplantae</taxon>
        <taxon>Streptophyta</taxon>
        <taxon>Embryophyta</taxon>
        <taxon>Tracheophyta</taxon>
        <taxon>Spermatophyta</taxon>
        <taxon>Magnoliopsida</taxon>
        <taxon>eudicotyledons</taxon>
        <taxon>Gunneridae</taxon>
        <taxon>Pentapetalae</taxon>
        <taxon>rosids</taxon>
        <taxon>malvids</taxon>
        <taxon>Malvales</taxon>
        <taxon>Malvaceae</taxon>
        <taxon>Malvoideae</taxon>
        <taxon>Gossypium</taxon>
    </lineage>
</organism>
<dbReference type="AlphaFoldDB" id="A0A7J9L255"/>
<gene>
    <name evidence="1" type="ORF">Goshw_010357</name>
</gene>
<protein>
    <submittedName>
        <fullName evidence="1">Uncharacterized protein</fullName>
    </submittedName>
</protein>